<dbReference type="InterPro" id="IPR032799">
    <property type="entry name" value="TAXi_C"/>
</dbReference>
<dbReference type="GO" id="GO:0006508">
    <property type="term" value="P:proteolysis"/>
    <property type="evidence" value="ECO:0007669"/>
    <property type="project" value="UniProtKB-KW"/>
</dbReference>
<dbReference type="PANTHER" id="PTHR47967:SF23">
    <property type="entry name" value="OS04G0448300 PROTEIN"/>
    <property type="match status" value="1"/>
</dbReference>
<dbReference type="EMBL" id="BSYO01000020">
    <property type="protein sequence ID" value="GMH19347.1"/>
    <property type="molecule type" value="Genomic_DNA"/>
</dbReference>
<evidence type="ECO:0000256" key="1">
    <source>
        <dbReference type="ARBA" id="ARBA00007447"/>
    </source>
</evidence>
<keyword evidence="4" id="KW-0378">Hydrolase</keyword>
<dbReference type="Pfam" id="PF14541">
    <property type="entry name" value="TAXi_C"/>
    <property type="match status" value="1"/>
</dbReference>
<gene>
    <name evidence="8" type="ORF">Nepgr_021188</name>
</gene>
<reference evidence="8" key="1">
    <citation type="submission" date="2023-05" db="EMBL/GenBank/DDBJ databases">
        <title>Nepenthes gracilis genome sequencing.</title>
        <authorList>
            <person name="Fukushima K."/>
        </authorList>
    </citation>
    <scope>NUCLEOTIDE SEQUENCE</scope>
    <source>
        <strain evidence="8">SING2019-196</strain>
    </source>
</reference>
<dbReference type="InterPro" id="IPR021109">
    <property type="entry name" value="Peptidase_aspartic_dom_sf"/>
</dbReference>
<organism evidence="8 9">
    <name type="scientific">Nepenthes gracilis</name>
    <name type="common">Slender pitcher plant</name>
    <dbReference type="NCBI Taxonomy" id="150966"/>
    <lineage>
        <taxon>Eukaryota</taxon>
        <taxon>Viridiplantae</taxon>
        <taxon>Streptophyta</taxon>
        <taxon>Embryophyta</taxon>
        <taxon>Tracheophyta</taxon>
        <taxon>Spermatophyta</taxon>
        <taxon>Magnoliopsida</taxon>
        <taxon>eudicotyledons</taxon>
        <taxon>Gunneridae</taxon>
        <taxon>Pentapetalae</taxon>
        <taxon>Caryophyllales</taxon>
        <taxon>Nepenthaceae</taxon>
        <taxon>Nepenthes</taxon>
    </lineage>
</organism>
<feature type="signal peptide" evidence="6">
    <location>
        <begin position="1"/>
        <end position="21"/>
    </location>
</feature>
<dbReference type="GO" id="GO:0005576">
    <property type="term" value="C:extracellular region"/>
    <property type="evidence" value="ECO:0007669"/>
    <property type="project" value="TreeGrafter"/>
</dbReference>
<keyword evidence="5" id="KW-0325">Glycoprotein</keyword>
<dbReference type="InterPro" id="IPR034161">
    <property type="entry name" value="Pepsin-like_plant"/>
</dbReference>
<evidence type="ECO:0000313" key="8">
    <source>
        <dbReference type="EMBL" id="GMH19347.1"/>
    </source>
</evidence>
<comment type="caution">
    <text evidence="8">The sequence shown here is derived from an EMBL/GenBank/DDBJ whole genome shotgun (WGS) entry which is preliminary data.</text>
</comment>
<dbReference type="PANTHER" id="PTHR47967">
    <property type="entry name" value="OS07G0603500 PROTEIN-RELATED"/>
    <property type="match status" value="1"/>
</dbReference>
<evidence type="ECO:0000313" key="9">
    <source>
        <dbReference type="Proteomes" id="UP001279734"/>
    </source>
</evidence>
<feature type="chain" id="PRO_5041942808" description="Peptidase A1 domain-containing protein" evidence="6">
    <location>
        <begin position="22"/>
        <end position="445"/>
    </location>
</feature>
<keyword evidence="6" id="KW-0732">Signal</keyword>
<evidence type="ECO:0000256" key="6">
    <source>
        <dbReference type="SAM" id="SignalP"/>
    </source>
</evidence>
<dbReference type="InterPro" id="IPR051708">
    <property type="entry name" value="Plant_Aspart_Prot_A1"/>
</dbReference>
<evidence type="ECO:0000256" key="2">
    <source>
        <dbReference type="ARBA" id="ARBA00022670"/>
    </source>
</evidence>
<dbReference type="PROSITE" id="PS51767">
    <property type="entry name" value="PEPTIDASE_A1"/>
    <property type="match status" value="1"/>
</dbReference>
<dbReference type="CDD" id="cd05476">
    <property type="entry name" value="pepsin_A_like_plant"/>
    <property type="match status" value="1"/>
</dbReference>
<keyword evidence="2" id="KW-0645">Protease</keyword>
<keyword evidence="9" id="KW-1185">Reference proteome</keyword>
<dbReference type="InterPro" id="IPR032861">
    <property type="entry name" value="TAXi_N"/>
</dbReference>
<accession>A0AAD3XVQ6</accession>
<protein>
    <recommendedName>
        <fullName evidence="7">Peptidase A1 domain-containing protein</fullName>
    </recommendedName>
</protein>
<evidence type="ECO:0000256" key="4">
    <source>
        <dbReference type="ARBA" id="ARBA00022801"/>
    </source>
</evidence>
<dbReference type="InterPro" id="IPR001969">
    <property type="entry name" value="Aspartic_peptidase_AS"/>
</dbReference>
<dbReference type="GO" id="GO:0004190">
    <property type="term" value="F:aspartic-type endopeptidase activity"/>
    <property type="evidence" value="ECO:0007669"/>
    <property type="project" value="UniProtKB-KW"/>
</dbReference>
<feature type="domain" description="Peptidase A1" evidence="7">
    <location>
        <begin position="94"/>
        <end position="437"/>
    </location>
</feature>
<dbReference type="Gene3D" id="2.40.70.10">
    <property type="entry name" value="Acid Proteases"/>
    <property type="match status" value="2"/>
</dbReference>
<comment type="similarity">
    <text evidence="1">Belongs to the peptidase A1 family.</text>
</comment>
<dbReference type="Proteomes" id="UP001279734">
    <property type="component" value="Unassembled WGS sequence"/>
</dbReference>
<keyword evidence="3" id="KW-0064">Aspartyl protease</keyword>
<evidence type="ECO:0000256" key="3">
    <source>
        <dbReference type="ARBA" id="ARBA00022750"/>
    </source>
</evidence>
<sequence>MIMASLLYSLLFLLGVSCVLGTSTFATSIKSPHDVHKRDPISLKIELRRVDSDKNYTKMERIKRAVLRGKHRYQALTAFFSGVQTPVYSGGGEFLMNIAIGEPPNYYRAILDTGSDLIWTQCQPCQQCFNQPTQIYNPQNSSTFSTLPCSSRHCENAWSSCDYSNYCDFNYGYGDRSSVRGYMATETFTFGSSDNSVSVPDVVFGCANDNQGTFAQFGDSGLVGFANSALSLPYQLETGKFAYCLTSKESTSYSTLLMGSLTDQLPVAIAGTTPLISNPSRPLYYYLELQGIDVGGSPLPISSNAFAIKQDGSGGMMIDSGTTYSQLPSSVMNVMTNALTQITNLALVDYSSYTGLPICMQLPSDGSSGVQLPDMVFHFENSALYLSGEQLWTYPASGVVCLAMTSVNGLGLSIFGNSQQINMQVVYDLQNQLLGFTPTDCDGYY</sequence>
<dbReference type="InterPro" id="IPR033121">
    <property type="entry name" value="PEPTIDASE_A1"/>
</dbReference>
<dbReference type="PROSITE" id="PS00141">
    <property type="entry name" value="ASP_PROTEASE"/>
    <property type="match status" value="1"/>
</dbReference>
<proteinExistence type="inferred from homology"/>
<dbReference type="Pfam" id="PF14543">
    <property type="entry name" value="TAXi_N"/>
    <property type="match status" value="1"/>
</dbReference>
<evidence type="ECO:0000259" key="7">
    <source>
        <dbReference type="PROSITE" id="PS51767"/>
    </source>
</evidence>
<name>A0AAD3XVQ6_NEPGR</name>
<dbReference type="AlphaFoldDB" id="A0AAD3XVQ6"/>
<dbReference type="SUPFAM" id="SSF50630">
    <property type="entry name" value="Acid proteases"/>
    <property type="match status" value="1"/>
</dbReference>
<evidence type="ECO:0000256" key="5">
    <source>
        <dbReference type="ARBA" id="ARBA00023180"/>
    </source>
</evidence>